<feature type="compositionally biased region" description="Basic and acidic residues" evidence="8">
    <location>
        <begin position="85"/>
        <end position="97"/>
    </location>
</feature>
<dbReference type="PROSITE" id="PS50084">
    <property type="entry name" value="KH_TYPE_1"/>
    <property type="match status" value="1"/>
</dbReference>
<name>A0A1G1YTC5_9BACT</name>
<dbReference type="Pfam" id="PF13184">
    <property type="entry name" value="KH_NusA_1st"/>
    <property type="match status" value="1"/>
</dbReference>
<dbReference type="InterPro" id="IPR003029">
    <property type="entry name" value="S1_domain"/>
</dbReference>
<feature type="region of interest" description="Disordered" evidence="8">
    <location>
        <begin position="82"/>
        <end position="115"/>
    </location>
</feature>
<dbReference type="Proteomes" id="UP000178944">
    <property type="component" value="Unassembled WGS sequence"/>
</dbReference>
<feature type="compositionally biased region" description="Low complexity" evidence="8">
    <location>
        <begin position="441"/>
        <end position="450"/>
    </location>
</feature>
<dbReference type="SUPFAM" id="SSF50249">
    <property type="entry name" value="Nucleic acid-binding proteins"/>
    <property type="match status" value="1"/>
</dbReference>
<comment type="similarity">
    <text evidence="7">Belongs to the NusA family.</text>
</comment>
<feature type="compositionally biased region" description="Low complexity" evidence="8">
    <location>
        <begin position="98"/>
        <end position="107"/>
    </location>
</feature>
<dbReference type="InterPro" id="IPR013735">
    <property type="entry name" value="TF_NusA_N"/>
</dbReference>
<dbReference type="Pfam" id="PF08529">
    <property type="entry name" value="NusA_N"/>
    <property type="match status" value="2"/>
</dbReference>
<dbReference type="InterPro" id="IPR025249">
    <property type="entry name" value="TF_NusA_KH_1st"/>
</dbReference>
<dbReference type="GO" id="GO:0003723">
    <property type="term" value="F:RNA binding"/>
    <property type="evidence" value="ECO:0007669"/>
    <property type="project" value="UniProtKB-UniRule"/>
</dbReference>
<dbReference type="GO" id="GO:0005829">
    <property type="term" value="C:cytosol"/>
    <property type="evidence" value="ECO:0007669"/>
    <property type="project" value="TreeGrafter"/>
</dbReference>
<dbReference type="FunFam" id="3.30.300.20:FF:000005">
    <property type="entry name" value="Transcription termination/antitermination protein NusA"/>
    <property type="match status" value="1"/>
</dbReference>
<dbReference type="InterPro" id="IPR058582">
    <property type="entry name" value="KH_NusA_2nd"/>
</dbReference>
<keyword evidence="5 7" id="KW-0805">Transcription regulation</keyword>
<sequence length="450" mass="48954">MDQKSIAEAVKQICDEKGIPFEAVIETIEAALAAAYRKDFGEKNQNVKVEFDIETGLSKIFDVKTVVDDVPEEVLAAELAAAEQRATERREPRERRAPAMPTETPPAEGEEGEEVKRFNPKTDLQIADAKKMKKGVTVGDVIKTPLSIPGEFGRMAAQTAKQVITQKLREIERESLYGEYKQREGEILVGTVQRREGRLLLIDLGRLTALLPPEEQIHSESYTPGGHIKVYILSVDQTTKGPQIIVSRVHPEIVRKLFALEIPEIANGTVQIKAIAREAGSRSKVAVWTDEENIDPIGSCIGQRGARIQTIISELKGEKVDIIKYSEDAAEFISNALLPAKVLDVQLNEATRTATAKVAEDQLSLAIGKAGQNVRLAAKLSGWKIDIISNAPRKTADDAAPVADEQGPSAHEAPTEEPAAEPEADAASTETKPKTKKKKAAAPPIEASDS</sequence>
<comment type="subcellular location">
    <subcellularLocation>
        <location evidence="7">Cytoplasm</location>
    </subcellularLocation>
</comment>
<feature type="domain" description="S1 motif" evidence="9">
    <location>
        <begin position="185"/>
        <end position="249"/>
    </location>
</feature>
<evidence type="ECO:0000256" key="6">
    <source>
        <dbReference type="ARBA" id="ARBA00023163"/>
    </source>
</evidence>
<dbReference type="PANTHER" id="PTHR22648">
    <property type="entry name" value="TRANSCRIPTION TERMINATION FACTOR NUSA"/>
    <property type="match status" value="1"/>
</dbReference>
<proteinExistence type="inferred from homology"/>
<dbReference type="SUPFAM" id="SSF54814">
    <property type="entry name" value="Prokaryotic type KH domain (KH-domain type II)"/>
    <property type="match status" value="2"/>
</dbReference>
<protein>
    <recommendedName>
        <fullName evidence="7">Transcription termination/antitermination protein NusA</fullName>
    </recommendedName>
</protein>
<feature type="region of interest" description="Disordered" evidence="8">
    <location>
        <begin position="394"/>
        <end position="450"/>
    </location>
</feature>
<dbReference type="AlphaFoldDB" id="A0A1G1YTC5"/>
<dbReference type="GO" id="GO:0003700">
    <property type="term" value="F:DNA-binding transcription factor activity"/>
    <property type="evidence" value="ECO:0007669"/>
    <property type="project" value="InterPro"/>
</dbReference>
<dbReference type="InterPro" id="IPR015946">
    <property type="entry name" value="KH_dom-like_a/b"/>
</dbReference>
<dbReference type="InterPro" id="IPR030842">
    <property type="entry name" value="TF_NusA_bacterial"/>
</dbReference>
<dbReference type="EMBL" id="MHIQ01000024">
    <property type="protein sequence ID" value="OGY54687.1"/>
    <property type="molecule type" value="Genomic_DNA"/>
</dbReference>
<evidence type="ECO:0000256" key="5">
    <source>
        <dbReference type="ARBA" id="ARBA00023015"/>
    </source>
</evidence>
<dbReference type="PROSITE" id="PS50126">
    <property type="entry name" value="S1"/>
    <property type="match status" value="1"/>
</dbReference>
<dbReference type="Gene3D" id="3.30.1480.10">
    <property type="entry name" value="NusA, N-terminal domain"/>
    <property type="match status" value="1"/>
</dbReference>
<dbReference type="Pfam" id="PF26594">
    <property type="entry name" value="KH_NusA_2nd"/>
    <property type="match status" value="1"/>
</dbReference>
<keyword evidence="1 7" id="KW-0806">Transcription termination</keyword>
<evidence type="ECO:0000313" key="10">
    <source>
        <dbReference type="EMBL" id="OGY54687.1"/>
    </source>
</evidence>
<dbReference type="NCBIfam" id="TIGR01953">
    <property type="entry name" value="NusA"/>
    <property type="match status" value="1"/>
</dbReference>
<keyword evidence="4 7" id="KW-0694">RNA-binding</keyword>
<keyword evidence="2 7" id="KW-0963">Cytoplasm</keyword>
<dbReference type="InterPro" id="IPR010213">
    <property type="entry name" value="TF_NusA"/>
</dbReference>
<dbReference type="HAMAP" id="MF_00945_B">
    <property type="entry name" value="NusA_B"/>
    <property type="match status" value="1"/>
</dbReference>
<dbReference type="GO" id="GO:0006353">
    <property type="term" value="P:DNA-templated transcription termination"/>
    <property type="evidence" value="ECO:0007669"/>
    <property type="project" value="UniProtKB-UniRule"/>
</dbReference>
<dbReference type="SUPFAM" id="SSF69705">
    <property type="entry name" value="Transcription factor NusA, N-terminal domain"/>
    <property type="match status" value="1"/>
</dbReference>
<keyword evidence="6 7" id="KW-0804">Transcription</keyword>
<keyword evidence="3 7" id="KW-0889">Transcription antitermination</keyword>
<evidence type="ECO:0000256" key="4">
    <source>
        <dbReference type="ARBA" id="ARBA00022884"/>
    </source>
</evidence>
<dbReference type="PANTHER" id="PTHR22648:SF0">
    <property type="entry name" value="TRANSCRIPTION TERMINATION_ANTITERMINATION PROTEIN NUSA"/>
    <property type="match status" value="1"/>
</dbReference>
<dbReference type="GO" id="GO:0031564">
    <property type="term" value="P:transcription antitermination"/>
    <property type="evidence" value="ECO:0007669"/>
    <property type="project" value="UniProtKB-UniRule"/>
</dbReference>
<dbReference type="Gene3D" id="2.40.50.140">
    <property type="entry name" value="Nucleic acid-binding proteins"/>
    <property type="match status" value="1"/>
</dbReference>
<dbReference type="CDD" id="cd04455">
    <property type="entry name" value="S1_NusA"/>
    <property type="match status" value="1"/>
</dbReference>
<dbReference type="Gene3D" id="3.30.300.20">
    <property type="match status" value="2"/>
</dbReference>
<evidence type="ECO:0000256" key="3">
    <source>
        <dbReference type="ARBA" id="ARBA00022814"/>
    </source>
</evidence>
<organism evidence="10 11">
    <name type="scientific">Candidatus Buchananbacteria bacterium RIFCSPLOWO2_01_FULL_56_15</name>
    <dbReference type="NCBI Taxonomy" id="1797547"/>
    <lineage>
        <taxon>Bacteria</taxon>
        <taxon>Candidatus Buchananiibacteriota</taxon>
    </lineage>
</organism>
<gene>
    <name evidence="7" type="primary">nusA</name>
    <name evidence="10" type="ORF">A2951_00355</name>
</gene>
<comment type="caution">
    <text evidence="10">The sequence shown here is derived from an EMBL/GenBank/DDBJ whole genome shotgun (WGS) entry which is preliminary data.</text>
</comment>
<evidence type="ECO:0000259" key="9">
    <source>
        <dbReference type="PROSITE" id="PS50126"/>
    </source>
</evidence>
<dbReference type="CDD" id="cd02134">
    <property type="entry name" value="KH-II_NusA_rpt1"/>
    <property type="match status" value="1"/>
</dbReference>
<evidence type="ECO:0000313" key="11">
    <source>
        <dbReference type="Proteomes" id="UP000178944"/>
    </source>
</evidence>
<reference evidence="10 11" key="1">
    <citation type="journal article" date="2016" name="Nat. Commun.">
        <title>Thousands of microbial genomes shed light on interconnected biogeochemical processes in an aquifer system.</title>
        <authorList>
            <person name="Anantharaman K."/>
            <person name="Brown C.T."/>
            <person name="Hug L.A."/>
            <person name="Sharon I."/>
            <person name="Castelle C.J."/>
            <person name="Probst A.J."/>
            <person name="Thomas B.C."/>
            <person name="Singh A."/>
            <person name="Wilkins M.J."/>
            <person name="Karaoz U."/>
            <person name="Brodie E.L."/>
            <person name="Williams K.H."/>
            <person name="Hubbard S.S."/>
            <person name="Banfield J.F."/>
        </authorList>
    </citation>
    <scope>NUCLEOTIDE SEQUENCE [LARGE SCALE GENOMIC DNA]</scope>
</reference>
<accession>A0A1G1YTC5</accession>
<evidence type="ECO:0000256" key="1">
    <source>
        <dbReference type="ARBA" id="ARBA00022472"/>
    </source>
</evidence>
<dbReference type="SMART" id="SM00316">
    <property type="entry name" value="S1"/>
    <property type="match status" value="1"/>
</dbReference>
<comment type="function">
    <text evidence="7">Participates in both transcription termination and antitermination.</text>
</comment>
<evidence type="ECO:0000256" key="8">
    <source>
        <dbReference type="SAM" id="MobiDB-lite"/>
    </source>
</evidence>
<dbReference type="InterPro" id="IPR036555">
    <property type="entry name" value="NusA_N_sf"/>
</dbReference>
<dbReference type="FunFam" id="3.30.300.20:FF:000002">
    <property type="entry name" value="Transcription termination/antitermination protein NusA"/>
    <property type="match status" value="1"/>
</dbReference>
<evidence type="ECO:0000256" key="2">
    <source>
        <dbReference type="ARBA" id="ARBA00022490"/>
    </source>
</evidence>
<comment type="subunit">
    <text evidence="7">Monomer. Binds directly to the core enzyme of the DNA-dependent RNA polymerase and to nascent RNA.</text>
</comment>
<dbReference type="CDD" id="cd22529">
    <property type="entry name" value="KH-II_NusA_rpt2"/>
    <property type="match status" value="1"/>
</dbReference>
<dbReference type="InterPro" id="IPR012340">
    <property type="entry name" value="NA-bd_OB-fold"/>
</dbReference>
<dbReference type="InterPro" id="IPR009019">
    <property type="entry name" value="KH_sf_prok-type"/>
</dbReference>
<evidence type="ECO:0000256" key="7">
    <source>
        <dbReference type="HAMAP-Rule" id="MF_00945"/>
    </source>
</evidence>